<evidence type="ECO:0000313" key="4">
    <source>
        <dbReference type="Proteomes" id="UP001208540"/>
    </source>
</evidence>
<dbReference type="EMBL" id="JAMQPL010000002">
    <property type="protein sequence ID" value="MCW7530226.1"/>
    <property type="molecule type" value="Genomic_DNA"/>
</dbReference>
<name>A0AAW5VF43_9LEPT</name>
<sequence length="63" mass="7249">MKKPIPKKKGRPVNPNLVPTVSVSIRLTEELLEKLDKISSDEGRSRTKQIEIIVKQFVEKYKS</sequence>
<organism evidence="3 4">
    <name type="scientific">Leptospira soteropolitanensis</name>
    <dbReference type="NCBI Taxonomy" id="2950025"/>
    <lineage>
        <taxon>Bacteria</taxon>
        <taxon>Pseudomonadati</taxon>
        <taxon>Spirochaetota</taxon>
        <taxon>Spirochaetia</taxon>
        <taxon>Leptospirales</taxon>
        <taxon>Leptospiraceae</taxon>
        <taxon>Leptospira</taxon>
    </lineage>
</organism>
<dbReference type="GO" id="GO:0006355">
    <property type="term" value="P:regulation of DNA-templated transcription"/>
    <property type="evidence" value="ECO:0007669"/>
    <property type="project" value="InterPro"/>
</dbReference>
<evidence type="ECO:0000313" key="5">
    <source>
        <dbReference type="Proteomes" id="UP001208912"/>
    </source>
</evidence>
<reference evidence="3 5" key="1">
    <citation type="submission" date="2022-06" db="EMBL/GenBank/DDBJ databases">
        <title>Leptospira isolates from biofilms formed at urban environments.</title>
        <authorList>
            <person name="Ribeiro P.S."/>
            <person name="Sousa T."/>
            <person name="Carvalho N."/>
            <person name="Aburjaile F."/>
            <person name="Neves F."/>
            <person name="Oliveira D."/>
            <person name="Blanco L."/>
            <person name="Lima J."/>
            <person name="Costa F."/>
            <person name="Brenig B."/>
            <person name="Soares S."/>
            <person name="Ramos R."/>
            <person name="Goes-Neto A."/>
            <person name="Matiuzzi M."/>
            <person name="Azevedo V."/>
            <person name="Ristow P."/>
        </authorList>
    </citation>
    <scope>NUCLEOTIDE SEQUENCE</scope>
    <source>
        <strain evidence="2 5">VSF19</strain>
        <strain evidence="3">VSF20</strain>
    </source>
</reference>
<protein>
    <submittedName>
        <fullName evidence="3">Ribbon-helix-helix domain-containing protein</fullName>
    </submittedName>
</protein>
<comment type="caution">
    <text evidence="3">The sequence shown here is derived from an EMBL/GenBank/DDBJ whole genome shotgun (WGS) entry which is preliminary data.</text>
</comment>
<gene>
    <name evidence="2" type="ORF">ND861_04815</name>
    <name evidence="3" type="ORF">ND862_08405</name>
</gene>
<dbReference type="AlphaFoldDB" id="A0AAW5VF43"/>
<feature type="domain" description="Ribbon-helix-helix protein CopG" evidence="1">
    <location>
        <begin position="21"/>
        <end position="61"/>
    </location>
</feature>
<proteinExistence type="predicted"/>
<dbReference type="EMBL" id="JAMQPM010000002">
    <property type="protein sequence ID" value="MCW7525659.1"/>
    <property type="molecule type" value="Genomic_DNA"/>
</dbReference>
<evidence type="ECO:0000313" key="2">
    <source>
        <dbReference type="EMBL" id="MCW7525659.1"/>
    </source>
</evidence>
<dbReference type="RefSeq" id="WP_265350984.1">
    <property type="nucleotide sequence ID" value="NZ_JAMQPL010000002.1"/>
</dbReference>
<dbReference type="InterPro" id="IPR002145">
    <property type="entry name" value="CopG"/>
</dbReference>
<evidence type="ECO:0000313" key="3">
    <source>
        <dbReference type="EMBL" id="MCW7530226.1"/>
    </source>
</evidence>
<dbReference type="Proteomes" id="UP001208540">
    <property type="component" value="Unassembled WGS sequence"/>
</dbReference>
<dbReference type="Pfam" id="PF01402">
    <property type="entry name" value="RHH_1"/>
    <property type="match status" value="1"/>
</dbReference>
<keyword evidence="5" id="KW-1185">Reference proteome</keyword>
<dbReference type="InterPro" id="IPR013321">
    <property type="entry name" value="Arc_rbn_hlx_hlx"/>
</dbReference>
<accession>A0AAW5VF43</accession>
<dbReference type="Proteomes" id="UP001208912">
    <property type="component" value="Unassembled WGS sequence"/>
</dbReference>
<dbReference type="Gene3D" id="1.10.1220.10">
    <property type="entry name" value="Met repressor-like"/>
    <property type="match status" value="1"/>
</dbReference>
<evidence type="ECO:0000259" key="1">
    <source>
        <dbReference type="Pfam" id="PF01402"/>
    </source>
</evidence>
<dbReference type="InterPro" id="IPR010985">
    <property type="entry name" value="Ribbon_hlx_hlx"/>
</dbReference>
<dbReference type="SUPFAM" id="SSF47598">
    <property type="entry name" value="Ribbon-helix-helix"/>
    <property type="match status" value="1"/>
</dbReference>